<dbReference type="AlphaFoldDB" id="H0HJU6"/>
<dbReference type="Pfam" id="PF04412">
    <property type="entry name" value="AcnX"/>
    <property type="match status" value="1"/>
</dbReference>
<evidence type="ECO:0000313" key="5">
    <source>
        <dbReference type="Proteomes" id="UP000003250"/>
    </source>
</evidence>
<proteinExistence type="predicted"/>
<accession>H0HJU6</accession>
<evidence type="ECO:0000256" key="2">
    <source>
        <dbReference type="ARBA" id="ARBA00023239"/>
    </source>
</evidence>
<keyword evidence="5" id="KW-1185">Reference proteome</keyword>
<dbReference type="Proteomes" id="UP000003250">
    <property type="component" value="Unassembled WGS sequence"/>
</dbReference>
<reference evidence="4 5" key="1">
    <citation type="journal article" date="2012" name="J. Bacteriol.">
        <title>Draft Genome Sequence of Mesorhizobium alhagi CCNWXJ12-2T, a Novel Salt-Resistant Species Isolated from the Desert of Northwestern China.</title>
        <authorList>
            <person name="Zhou M."/>
            <person name="Chen W."/>
            <person name="Chen H."/>
            <person name="Wei G."/>
        </authorList>
    </citation>
    <scope>NUCLEOTIDE SEQUENCE [LARGE SCALE GENOMIC DNA]</scope>
    <source>
        <strain evidence="4 5">CCNWXJ12-2</strain>
    </source>
</reference>
<dbReference type="EMBL" id="AHAM01000021">
    <property type="protein sequence ID" value="EHK59009.1"/>
    <property type="molecule type" value="Genomic_DNA"/>
</dbReference>
<evidence type="ECO:0000313" key="4">
    <source>
        <dbReference type="EMBL" id="EHK59009.1"/>
    </source>
</evidence>
<keyword evidence="1" id="KW-0408">Iron</keyword>
<dbReference type="InterPro" id="IPR007506">
    <property type="entry name" value="PMDh-L-like_dom"/>
</dbReference>
<protein>
    <recommendedName>
        <fullName evidence="3">Phosphomevalonate dehydratase large subunit-like domain-containing protein</fullName>
    </recommendedName>
</protein>
<dbReference type="PANTHER" id="PTHR36577">
    <property type="entry name" value="DUF521 DOMAIN PROTEIN (AFU_ORTHOLOGUE AFUA_6G00490)"/>
    <property type="match status" value="1"/>
</dbReference>
<feature type="domain" description="Phosphomevalonate dehydratase large subunit-like" evidence="3">
    <location>
        <begin position="4"/>
        <end position="405"/>
    </location>
</feature>
<dbReference type="PATRIC" id="fig|1107882.3.peg.399"/>
<dbReference type="GO" id="GO:0016829">
    <property type="term" value="F:lyase activity"/>
    <property type="evidence" value="ECO:0007669"/>
    <property type="project" value="UniProtKB-KW"/>
</dbReference>
<dbReference type="OrthoDB" id="1550274at2"/>
<dbReference type="RefSeq" id="WP_008834058.1">
    <property type="nucleotide sequence ID" value="NZ_AHAM01000021.1"/>
</dbReference>
<dbReference type="PANTHER" id="PTHR36577:SF3">
    <property type="entry name" value="DUF521 DOMAIN PROTEIN (AFU_ORTHOLOGUE AFUA_6G00490)"/>
    <property type="match status" value="1"/>
</dbReference>
<evidence type="ECO:0000259" key="3">
    <source>
        <dbReference type="Pfam" id="PF04412"/>
    </source>
</evidence>
<name>H0HJU6_9HYPH</name>
<keyword evidence="2" id="KW-0456">Lyase</keyword>
<sequence length="419" mass="43449">MTLALSPEEQAIAAGSNGAGAAMAMRIVADSARLLGAPRLIPIASAHIDGALYHGDSGTLFAERLVEGGARVAVRATLNVGALDLMGCSRVRLEEPAREMARRMMEAYRRLGCEQSWTCAPYQAGHRPAFGSDVAWGESNAVAFCNSVLGARTNRYGDFLDIACAITGCAPDYGLHRPENRIARLVFDVSALPAGFMASEIAWPVLGSLYGREVGNRVGVIAGVQKHPGDDALKAFGAAAASTGAVGLFHIAGVTPEAPDVETALGSTLPEATIRVTPDMVADAQARLSTAEAPATIDAVAIGSPHLSLAEFDALERLIAGRRLAVPIHACTGRHVLSELERSGRRRALEALGVVIVADTCVVVTPILASTTGGVLMTSSGKFAQYAPGNTGYSVLYGSLADCVESAVAGRPVFSEALA</sequence>
<gene>
    <name evidence="4" type="ORF">MAXJ12_02006</name>
</gene>
<evidence type="ECO:0000256" key="1">
    <source>
        <dbReference type="ARBA" id="ARBA00023004"/>
    </source>
</evidence>
<organism evidence="4 5">
    <name type="scientific">Mesorhizobium alhagi CCNWXJ12-2</name>
    <dbReference type="NCBI Taxonomy" id="1107882"/>
    <lineage>
        <taxon>Bacteria</taxon>
        <taxon>Pseudomonadati</taxon>
        <taxon>Pseudomonadota</taxon>
        <taxon>Alphaproteobacteria</taxon>
        <taxon>Hyphomicrobiales</taxon>
        <taxon>Phyllobacteriaceae</taxon>
        <taxon>Allomesorhizobium</taxon>
    </lineage>
</organism>